<evidence type="ECO:0000256" key="1">
    <source>
        <dbReference type="ARBA" id="ARBA00023015"/>
    </source>
</evidence>
<dbReference type="Pfam" id="PF01638">
    <property type="entry name" value="HxlR"/>
    <property type="match status" value="1"/>
</dbReference>
<organism evidence="5 6">
    <name type="scientific">Streptomyces albospinus</name>
    <dbReference type="NCBI Taxonomy" id="285515"/>
    <lineage>
        <taxon>Bacteria</taxon>
        <taxon>Bacillati</taxon>
        <taxon>Actinomycetota</taxon>
        <taxon>Actinomycetes</taxon>
        <taxon>Kitasatosporales</taxon>
        <taxon>Streptomycetaceae</taxon>
        <taxon>Streptomyces</taxon>
    </lineage>
</organism>
<evidence type="ECO:0000313" key="5">
    <source>
        <dbReference type="EMBL" id="GGV01616.1"/>
    </source>
</evidence>
<dbReference type="PANTHER" id="PTHR33204:SF37">
    <property type="entry name" value="HTH-TYPE TRANSCRIPTIONAL REGULATOR YODB"/>
    <property type="match status" value="1"/>
</dbReference>
<dbReference type="RefSeq" id="WP_189308411.1">
    <property type="nucleotide sequence ID" value="NZ_BMRP01000072.1"/>
</dbReference>
<name>A0ABQ2VNH6_9ACTN</name>
<sequence>MGFATVPPLAADADLFAAFDVLGQKWNGIILHTLATRPARFGELHAAIHPISTKMLADRLRELLDAGLVTHAQLPPGPAAYTLTPDGRALLPALEQIRTWWKHRTPAPPTTAHR</sequence>
<reference evidence="6" key="1">
    <citation type="journal article" date="2019" name="Int. J. Syst. Evol. Microbiol.">
        <title>The Global Catalogue of Microorganisms (GCM) 10K type strain sequencing project: providing services to taxonomists for standard genome sequencing and annotation.</title>
        <authorList>
            <consortium name="The Broad Institute Genomics Platform"/>
            <consortium name="The Broad Institute Genome Sequencing Center for Infectious Disease"/>
            <person name="Wu L."/>
            <person name="Ma J."/>
        </authorList>
    </citation>
    <scope>NUCLEOTIDE SEQUENCE [LARGE SCALE GENOMIC DNA]</scope>
    <source>
        <strain evidence="6">JCM 3399</strain>
    </source>
</reference>
<keyword evidence="1" id="KW-0805">Transcription regulation</keyword>
<dbReference type="EMBL" id="BMRP01000072">
    <property type="protein sequence ID" value="GGV01616.1"/>
    <property type="molecule type" value="Genomic_DNA"/>
</dbReference>
<dbReference type="InterPro" id="IPR036388">
    <property type="entry name" value="WH-like_DNA-bd_sf"/>
</dbReference>
<dbReference type="PROSITE" id="PS51118">
    <property type="entry name" value="HTH_HXLR"/>
    <property type="match status" value="1"/>
</dbReference>
<protein>
    <submittedName>
        <fullName evidence="5">Transcriptional regulator</fullName>
    </submittedName>
</protein>
<evidence type="ECO:0000256" key="2">
    <source>
        <dbReference type="ARBA" id="ARBA00023125"/>
    </source>
</evidence>
<evidence type="ECO:0000256" key="3">
    <source>
        <dbReference type="ARBA" id="ARBA00023163"/>
    </source>
</evidence>
<feature type="domain" description="HTH hxlR-type" evidence="4">
    <location>
        <begin position="6"/>
        <end position="109"/>
    </location>
</feature>
<dbReference type="Gene3D" id="1.10.10.10">
    <property type="entry name" value="Winged helix-like DNA-binding domain superfamily/Winged helix DNA-binding domain"/>
    <property type="match status" value="1"/>
</dbReference>
<evidence type="ECO:0000259" key="4">
    <source>
        <dbReference type="PROSITE" id="PS51118"/>
    </source>
</evidence>
<proteinExistence type="predicted"/>
<keyword evidence="3" id="KW-0804">Transcription</keyword>
<dbReference type="Proteomes" id="UP000654471">
    <property type="component" value="Unassembled WGS sequence"/>
</dbReference>
<dbReference type="InterPro" id="IPR036390">
    <property type="entry name" value="WH_DNA-bd_sf"/>
</dbReference>
<accession>A0ABQ2VNH6</accession>
<comment type="caution">
    <text evidence="5">The sequence shown here is derived from an EMBL/GenBank/DDBJ whole genome shotgun (WGS) entry which is preliminary data.</text>
</comment>
<dbReference type="PANTHER" id="PTHR33204">
    <property type="entry name" value="TRANSCRIPTIONAL REGULATOR, MARR FAMILY"/>
    <property type="match status" value="1"/>
</dbReference>
<gene>
    <name evidence="5" type="ORF">GCM10010211_81130</name>
</gene>
<keyword evidence="6" id="KW-1185">Reference proteome</keyword>
<evidence type="ECO:0000313" key="6">
    <source>
        <dbReference type="Proteomes" id="UP000654471"/>
    </source>
</evidence>
<dbReference type="SUPFAM" id="SSF46785">
    <property type="entry name" value="Winged helix' DNA-binding domain"/>
    <property type="match status" value="1"/>
</dbReference>
<dbReference type="InterPro" id="IPR002577">
    <property type="entry name" value="HTH_HxlR"/>
</dbReference>
<keyword evidence="2" id="KW-0238">DNA-binding</keyword>